<sequence length="471" mass="49068">MTFLNLGRPAAAGLLAASLVALLGGCASLPPPDSSPTSAPIARLAPSLDPSMLGRADAARVEALLAAPLSMDGAVELALRQSPALAALLTQARADQSQARVEAAPPALWLGFERLSGGGELAISRTLSLGLFELLSLPARQREAAPRQEAARLAAATAVVDSITRVRQAWVEAVAAQQHLQQAERALVAAEAGAELARRLQAAGHIGALNGARQQRFEPEARAQLAAARASQVRQREALVRALGLSDAQAQRLALPTQLPALPAEPLALAALDPVAAEARLDLRLAQTALDAAAAAEGREPVGPLVDLELGARSETSWDGSTRQATRGVELGARLDLFGASARREARSARSAAAWQQREAVRASAASQLREAHAAWLAAWTIARQHHDLLLPLRRSVAEQTLLHYNGMLIGLPELLADARAQAQAVQAAVAADAQFWRADAALQAQLLGRPSEPLALSTSAAPDSPSGAGH</sequence>
<keyword evidence="3" id="KW-1185">Reference proteome</keyword>
<reference evidence="2" key="1">
    <citation type="submission" date="2021-04" db="EMBL/GenBank/DDBJ databases">
        <title>The genome sequence of Ideonella sp. 4Y11.</title>
        <authorList>
            <person name="Liu Y."/>
        </authorList>
    </citation>
    <scope>NUCLEOTIDE SEQUENCE</scope>
    <source>
        <strain evidence="2">4Y11</strain>
    </source>
</reference>
<evidence type="ECO:0000313" key="3">
    <source>
        <dbReference type="Proteomes" id="UP000678374"/>
    </source>
</evidence>
<dbReference type="GO" id="GO:0015562">
    <property type="term" value="F:efflux transmembrane transporter activity"/>
    <property type="evidence" value="ECO:0007669"/>
    <property type="project" value="InterPro"/>
</dbReference>
<dbReference type="AlphaFoldDB" id="A0A940YFR5"/>
<name>A0A940YFR5_9BURK</name>
<comment type="caution">
    <text evidence="2">The sequence shown here is derived from an EMBL/GenBank/DDBJ whole genome shotgun (WGS) entry which is preliminary data.</text>
</comment>
<dbReference type="Gene3D" id="1.20.1600.10">
    <property type="entry name" value="Outer membrane efflux proteins (OEP)"/>
    <property type="match status" value="1"/>
</dbReference>
<dbReference type="SUPFAM" id="SSF56954">
    <property type="entry name" value="Outer membrane efflux proteins (OEP)"/>
    <property type="match status" value="1"/>
</dbReference>
<evidence type="ECO:0000256" key="1">
    <source>
        <dbReference type="SAM" id="SignalP"/>
    </source>
</evidence>
<proteinExistence type="predicted"/>
<feature type="chain" id="PRO_5036954514" evidence="1">
    <location>
        <begin position="24"/>
        <end position="471"/>
    </location>
</feature>
<dbReference type="RefSeq" id="WP_210801027.1">
    <property type="nucleotide sequence ID" value="NZ_JAGQDE010000003.1"/>
</dbReference>
<gene>
    <name evidence="2" type="ORF">KAK06_06085</name>
</gene>
<organism evidence="2 3">
    <name type="scientific">Ideonella aquatica</name>
    <dbReference type="NCBI Taxonomy" id="2824119"/>
    <lineage>
        <taxon>Bacteria</taxon>
        <taxon>Pseudomonadati</taxon>
        <taxon>Pseudomonadota</taxon>
        <taxon>Betaproteobacteria</taxon>
        <taxon>Burkholderiales</taxon>
        <taxon>Sphaerotilaceae</taxon>
        <taxon>Ideonella</taxon>
    </lineage>
</organism>
<accession>A0A940YFR5</accession>
<feature type="signal peptide" evidence="1">
    <location>
        <begin position="1"/>
        <end position="23"/>
    </location>
</feature>
<evidence type="ECO:0000313" key="2">
    <source>
        <dbReference type="EMBL" id="MBQ0958524.1"/>
    </source>
</evidence>
<dbReference type="Proteomes" id="UP000678374">
    <property type="component" value="Unassembled WGS sequence"/>
</dbReference>
<protein>
    <submittedName>
        <fullName evidence="2">TolC family protein</fullName>
    </submittedName>
</protein>
<dbReference type="EMBL" id="JAGQDE010000003">
    <property type="protein sequence ID" value="MBQ0958524.1"/>
    <property type="molecule type" value="Genomic_DNA"/>
</dbReference>
<keyword evidence="1" id="KW-0732">Signal</keyword>